<dbReference type="GO" id="GO:0005524">
    <property type="term" value="F:ATP binding"/>
    <property type="evidence" value="ECO:0007669"/>
    <property type="project" value="UniProtKB-KW"/>
</dbReference>
<evidence type="ECO:0000256" key="1">
    <source>
        <dbReference type="ARBA" id="ARBA00022741"/>
    </source>
</evidence>
<dbReference type="AlphaFoldDB" id="A0A9N9FH26"/>
<protein>
    <submittedName>
        <fullName evidence="3">2484_t:CDS:1</fullName>
    </submittedName>
</protein>
<evidence type="ECO:0000256" key="2">
    <source>
        <dbReference type="ARBA" id="ARBA00022840"/>
    </source>
</evidence>
<dbReference type="Gene3D" id="3.30.420.40">
    <property type="match status" value="2"/>
</dbReference>
<dbReference type="CDD" id="cd10229">
    <property type="entry name" value="ASKHA_NBD_HSP70_HSPA12"/>
    <property type="match status" value="1"/>
</dbReference>
<dbReference type="PANTHER" id="PTHR14187">
    <property type="entry name" value="ALPHA KINASE/ELONGATION FACTOR 2 KINASE"/>
    <property type="match status" value="1"/>
</dbReference>
<reference evidence="3" key="1">
    <citation type="submission" date="2021-06" db="EMBL/GenBank/DDBJ databases">
        <authorList>
            <person name="Kallberg Y."/>
            <person name="Tangrot J."/>
            <person name="Rosling A."/>
        </authorList>
    </citation>
    <scope>NUCLEOTIDE SEQUENCE</scope>
    <source>
        <strain evidence="3">UK204</strain>
    </source>
</reference>
<evidence type="ECO:0000313" key="4">
    <source>
        <dbReference type="Proteomes" id="UP000789570"/>
    </source>
</evidence>
<keyword evidence="2" id="KW-0067">ATP-binding</keyword>
<dbReference type="PANTHER" id="PTHR14187:SF5">
    <property type="entry name" value="HEAT SHOCK 70 KDA PROTEIN 12A"/>
    <property type="match status" value="1"/>
</dbReference>
<name>A0A9N9FH26_9GLOM</name>
<dbReference type="Proteomes" id="UP000789570">
    <property type="component" value="Unassembled WGS sequence"/>
</dbReference>
<dbReference type="PRINTS" id="PR00301">
    <property type="entry name" value="HEATSHOCK70"/>
</dbReference>
<proteinExistence type="predicted"/>
<keyword evidence="1" id="KW-0547">Nucleotide-binding</keyword>
<dbReference type="Gene3D" id="3.90.640.10">
    <property type="entry name" value="Actin, Chain A, domain 4"/>
    <property type="match status" value="1"/>
</dbReference>
<accession>A0A9N9FH26</accession>
<organism evidence="3 4">
    <name type="scientific">Funneliformis caledonium</name>
    <dbReference type="NCBI Taxonomy" id="1117310"/>
    <lineage>
        <taxon>Eukaryota</taxon>
        <taxon>Fungi</taxon>
        <taxon>Fungi incertae sedis</taxon>
        <taxon>Mucoromycota</taxon>
        <taxon>Glomeromycotina</taxon>
        <taxon>Glomeromycetes</taxon>
        <taxon>Glomerales</taxon>
        <taxon>Glomeraceae</taxon>
        <taxon>Funneliformis</taxon>
    </lineage>
</organism>
<dbReference type="InterPro" id="IPR013126">
    <property type="entry name" value="Hsp_70_fam"/>
</dbReference>
<dbReference type="EMBL" id="CAJVPQ010001121">
    <property type="protein sequence ID" value="CAG8533080.1"/>
    <property type="molecule type" value="Genomic_DNA"/>
</dbReference>
<sequence>MSWKNDIRVVVGIDFGTTYSGFAYSHLLDENENVHINDQWHGIMGKFKTNTTLQYDDELKNVVLWGNPALCKKPNRKKNNNEKKPVELFKLHLGNCLNKPELTVPYKKAITDYLDELGKLIEETVTKKWTSIDFMKNVLLVVTVPAEYSENDKLTMRECIFNAGLIENLSSEKLQFTTEPEAAAIYCMNNCLMEHNLTAPGTIFMIADCGGGTVDLTTRKLLGENQLGEVTERAGDFCGSTFIDKEFVNLLKREVGSSAVTLFEKNHYGQMQYLIQDFCRRAKLLFSDDNPDFIYELDLEELAPSLKQYVTGKEKNSLEKINWFIEIDFESMKSMFDPIVNRIVEMIDTQLNNSSGKCSAIFLVGGFSQSNYLQKAIKDKFSHKVENISVPTQPIAAVVYGAALYGRSLNEVEDLTDLSNSKRIIVTRVLNRTFGVLVSPKWNLGDPPERITIGGRIDKFCLLAKRGTEVTINEKFTETMVPVFSFQTNICFEIYYTTKSEAVYCDEPGMKLLGKLLIELPDVELGTYRPVTFNLSFGAIEVKASAYNKTNGQNYESVFQLNERFSDPLDDNE</sequence>
<comment type="caution">
    <text evidence="3">The sequence shown here is derived from an EMBL/GenBank/DDBJ whole genome shotgun (WGS) entry which is preliminary data.</text>
</comment>
<dbReference type="GO" id="GO:0140662">
    <property type="term" value="F:ATP-dependent protein folding chaperone"/>
    <property type="evidence" value="ECO:0007669"/>
    <property type="project" value="InterPro"/>
</dbReference>
<dbReference type="InterPro" id="IPR043129">
    <property type="entry name" value="ATPase_NBD"/>
</dbReference>
<dbReference type="Pfam" id="PF00012">
    <property type="entry name" value="HSP70"/>
    <property type="match status" value="1"/>
</dbReference>
<dbReference type="SUPFAM" id="SSF53067">
    <property type="entry name" value="Actin-like ATPase domain"/>
    <property type="match status" value="2"/>
</dbReference>
<evidence type="ECO:0000313" key="3">
    <source>
        <dbReference type="EMBL" id="CAG8533080.1"/>
    </source>
</evidence>
<dbReference type="OrthoDB" id="2963168at2759"/>
<gene>
    <name evidence="3" type="ORF">FCALED_LOCUS5270</name>
</gene>
<keyword evidence="4" id="KW-1185">Reference proteome</keyword>